<sequence length="813" mass="92436">MNVFVKDLFPKYFELQSKDQLSESELSLQSTIVGYFKNIKQTVLSESEDLLGTSQLIFTVAIEWKGETHHNDIRKLLLEAGWITHQDGKNKLLFTPFIEIMTDYLQTSRKFSKRFIREGKYMLCYIRSGHNDNEMLFTLTCFQIQSAKEMMTISKTLASSNFLLVPTIKSSRSVSLPNTDQIVSNVVHKLLTANQSQATRDGVEVRKSRLSFLKRPFKLHHRGSEEDLLNKLKNAVMSELSSIYKAYINFNGAGEPWSRDAGNSKLSKREYKEHLSNLTCGKLITGIWDDVNVEQFLGQVNHIIKDSLDQYGTAEGSPDGIQDVILYKCNPRIKNASCGIIEGALTKCVLKAVDTFQHRNAFIDTPEVAAVCASAMMKPHKMIQIASAILPPVLVDQENALTITRNSSEPIAPNSYYAQVLINKQHVDFILNKVIKASLSETTIQKFTVLEKRIEIQDIVEVASENMWNHYQFLDSDDLQASMLKICTRKHSAIELSLRHHMSFSSNLQKMVKIWFSNTSPVAEEEPDSYQLISIDKKCDCALKISPRMLLEVGLKPAIVNLASMIVGTLISNDSFGLYHVPTIIITGSIMDSLQFSSHTEQCLKNNVYNCFYMHQRKPTLFFHDNKEADRNLTQYLGRGSYSQLSSTSYFVEFHLVSYSNEDIIVGVQHEENDFSKKLKIERRKNETLCDLVNFRLDGMYPLLKRGNILNPEGTSKSFCIRFCNAIRVDILTLETTLKAPIRRRIWSGEVSWGCFPKYPVTINVSPANHRSAVEISIFSLKDAWIQEQDTFGLCDVKESVIVHERLNLKAVS</sequence>
<dbReference type="EMBL" id="KE124212">
    <property type="protein sequence ID" value="EPB81099.1"/>
    <property type="molecule type" value="Genomic_DNA"/>
</dbReference>
<evidence type="ECO:0000313" key="2">
    <source>
        <dbReference type="Proteomes" id="UP000014254"/>
    </source>
</evidence>
<accession>S2IUX9</accession>
<keyword evidence="2" id="KW-1185">Reference proteome</keyword>
<dbReference type="AlphaFoldDB" id="S2IUX9"/>
<evidence type="ECO:0000313" key="1">
    <source>
        <dbReference type="EMBL" id="EPB81099.1"/>
    </source>
</evidence>
<dbReference type="VEuPathDB" id="FungiDB:HMPREF1544_12199"/>
<name>S2IUX9_MUCC1</name>
<organism evidence="1 2">
    <name type="scientific">Mucor circinelloides f. circinelloides (strain 1006PhL)</name>
    <name type="common">Mucormycosis agent</name>
    <name type="synonym">Calyptromyces circinelloides</name>
    <dbReference type="NCBI Taxonomy" id="1220926"/>
    <lineage>
        <taxon>Eukaryota</taxon>
        <taxon>Fungi</taxon>
        <taxon>Fungi incertae sedis</taxon>
        <taxon>Mucoromycota</taxon>
        <taxon>Mucoromycotina</taxon>
        <taxon>Mucoromycetes</taxon>
        <taxon>Mucorales</taxon>
        <taxon>Mucorineae</taxon>
        <taxon>Mucoraceae</taxon>
        <taxon>Mucor</taxon>
    </lineage>
</organism>
<reference evidence="2" key="1">
    <citation type="submission" date="2013-05" db="EMBL/GenBank/DDBJ databases">
        <title>The Genome sequence of Mucor circinelloides f. circinelloides 1006PhL.</title>
        <authorList>
            <consortium name="The Broad Institute Genomics Platform"/>
            <person name="Cuomo C."/>
            <person name="Earl A."/>
            <person name="Findley K."/>
            <person name="Lee S.C."/>
            <person name="Walker B."/>
            <person name="Young S."/>
            <person name="Zeng Q."/>
            <person name="Gargeya S."/>
            <person name="Fitzgerald M."/>
            <person name="Haas B."/>
            <person name="Abouelleil A."/>
            <person name="Allen A.W."/>
            <person name="Alvarado L."/>
            <person name="Arachchi H.M."/>
            <person name="Berlin A.M."/>
            <person name="Chapman S.B."/>
            <person name="Gainer-Dewar J."/>
            <person name="Goldberg J."/>
            <person name="Griggs A."/>
            <person name="Gujja S."/>
            <person name="Hansen M."/>
            <person name="Howarth C."/>
            <person name="Imamovic A."/>
            <person name="Ireland A."/>
            <person name="Larimer J."/>
            <person name="McCowan C."/>
            <person name="Murphy C."/>
            <person name="Pearson M."/>
            <person name="Poon T.W."/>
            <person name="Priest M."/>
            <person name="Roberts A."/>
            <person name="Saif S."/>
            <person name="Shea T."/>
            <person name="Sisk P."/>
            <person name="Sykes S."/>
            <person name="Wortman J."/>
            <person name="Nusbaum C."/>
            <person name="Birren B."/>
        </authorList>
    </citation>
    <scope>NUCLEOTIDE SEQUENCE [LARGE SCALE GENOMIC DNA]</scope>
    <source>
        <strain evidence="2">1006PhL</strain>
    </source>
</reference>
<protein>
    <submittedName>
        <fullName evidence="1">Uncharacterized protein</fullName>
    </submittedName>
</protein>
<dbReference type="InParanoid" id="S2IUX9"/>
<dbReference type="OrthoDB" id="2221424at2759"/>
<proteinExistence type="predicted"/>
<gene>
    <name evidence="1" type="ORF">HMPREF1544_12199</name>
</gene>
<dbReference type="Proteomes" id="UP000014254">
    <property type="component" value="Unassembled WGS sequence"/>
</dbReference>